<evidence type="ECO:0008006" key="3">
    <source>
        <dbReference type="Google" id="ProtNLM"/>
    </source>
</evidence>
<gene>
    <name evidence="1" type="ORF">CMQ_2655</name>
</gene>
<keyword evidence="2" id="KW-1185">Reference proteome</keyword>
<dbReference type="HOGENOM" id="CLU_075862_0_0_1"/>
<dbReference type="Proteomes" id="UP000007796">
    <property type="component" value="Unassembled WGS sequence"/>
</dbReference>
<dbReference type="FunCoup" id="F0XGY7">
    <property type="interactions" value="1"/>
</dbReference>
<dbReference type="RefSeq" id="XP_014172208.1">
    <property type="nucleotide sequence ID" value="XM_014316733.1"/>
</dbReference>
<protein>
    <recommendedName>
        <fullName evidence="3">N-acetylglucosamine-induced protein 1</fullName>
    </recommendedName>
</protein>
<dbReference type="eggNOG" id="ENOG502S263">
    <property type="taxonomic scope" value="Eukaryota"/>
</dbReference>
<dbReference type="EMBL" id="GL629769">
    <property type="protein sequence ID" value="EFX02726.1"/>
    <property type="molecule type" value="Genomic_DNA"/>
</dbReference>
<sequence length="223" mass="25270">MAPAAAKDSPFPLTDTDRWVLAQTDGEYVLHDWANLKTIIDANDLAILRRKPSDLRRYMKWTADTKAEYGSITNYLIAHRLPKAWGSPPYVPTSTTPFAHPSDYQVLLNDWPYGLTPDVTHMVVWTRTMIPTDSETGDMTPESRARVAGFVKRIFTDQIDAVEDGGDGDSRVLWFKNWAQLQSVRQLEHVHVLVRNASPELLKAWTAEPPCHTHESNIGFKRG</sequence>
<dbReference type="InParanoid" id="F0XGY7"/>
<dbReference type="OrthoDB" id="498286at2759"/>
<dbReference type="InterPro" id="IPR022036">
    <property type="entry name" value="DUF3605"/>
</dbReference>
<dbReference type="GO" id="GO:0005737">
    <property type="term" value="C:cytoplasm"/>
    <property type="evidence" value="ECO:0007669"/>
    <property type="project" value="TreeGrafter"/>
</dbReference>
<dbReference type="GeneID" id="25975668"/>
<dbReference type="PANTHER" id="PTHR35020:SF2">
    <property type="entry name" value="N-ACETYLGLUCOSAMINE-INDUCED PROTEIN 1"/>
    <property type="match status" value="1"/>
</dbReference>
<evidence type="ECO:0000313" key="1">
    <source>
        <dbReference type="EMBL" id="EFX02726.1"/>
    </source>
</evidence>
<dbReference type="Pfam" id="PF12239">
    <property type="entry name" value="DUF3605"/>
    <property type="match status" value="1"/>
</dbReference>
<dbReference type="STRING" id="655863.F0XGY7"/>
<organism evidence="2">
    <name type="scientific">Grosmannia clavigera (strain kw1407 / UAMH 11150)</name>
    <name type="common">Blue stain fungus</name>
    <name type="synonym">Graphiocladiella clavigera</name>
    <dbReference type="NCBI Taxonomy" id="655863"/>
    <lineage>
        <taxon>Eukaryota</taxon>
        <taxon>Fungi</taxon>
        <taxon>Dikarya</taxon>
        <taxon>Ascomycota</taxon>
        <taxon>Pezizomycotina</taxon>
        <taxon>Sordariomycetes</taxon>
        <taxon>Sordariomycetidae</taxon>
        <taxon>Ophiostomatales</taxon>
        <taxon>Ophiostomataceae</taxon>
        <taxon>Leptographium</taxon>
    </lineage>
</organism>
<dbReference type="GO" id="GO:0006044">
    <property type="term" value="P:N-acetylglucosamine metabolic process"/>
    <property type="evidence" value="ECO:0007669"/>
    <property type="project" value="TreeGrafter"/>
</dbReference>
<name>F0XGY7_GROCL</name>
<dbReference type="PANTHER" id="PTHR35020">
    <property type="entry name" value="N-ACETYLGLUCOSAMINE-INDUCED PROTEIN 1"/>
    <property type="match status" value="1"/>
</dbReference>
<proteinExistence type="predicted"/>
<evidence type="ECO:0000313" key="2">
    <source>
        <dbReference type="Proteomes" id="UP000007796"/>
    </source>
</evidence>
<dbReference type="AlphaFoldDB" id="F0XGY7"/>
<reference evidence="1 2" key="1">
    <citation type="journal article" date="2011" name="Proc. Natl. Acad. Sci. U.S.A.">
        <title>Genome and transcriptome analyses of the mountain pine beetle-fungal symbiont Grosmannia clavigera, a lodgepole pine pathogen.</title>
        <authorList>
            <person name="DiGuistini S."/>
            <person name="Wang Y."/>
            <person name="Liao N.Y."/>
            <person name="Taylor G."/>
            <person name="Tanguay P."/>
            <person name="Feau N."/>
            <person name="Henrissat B."/>
            <person name="Chan S.K."/>
            <person name="Hesse-Orce U."/>
            <person name="Alamouti S.M."/>
            <person name="Tsui C.K.M."/>
            <person name="Docking R.T."/>
            <person name="Levasseur A."/>
            <person name="Haridas S."/>
            <person name="Robertson G."/>
            <person name="Birol I."/>
            <person name="Holt R.A."/>
            <person name="Marra M.A."/>
            <person name="Hamelin R.C."/>
            <person name="Hirst M."/>
            <person name="Jones S.J.M."/>
            <person name="Bohlmann J."/>
            <person name="Breuil C."/>
        </authorList>
    </citation>
    <scope>NUCLEOTIDE SEQUENCE [LARGE SCALE GENOMIC DNA]</scope>
    <source>
        <strain evidence="2">kw1407 / UAMH 11150</strain>
    </source>
</reference>
<accession>F0XGY7</accession>